<evidence type="ECO:0000259" key="9">
    <source>
        <dbReference type="Pfam" id="PF01757"/>
    </source>
</evidence>
<feature type="transmembrane region" description="Helical" evidence="8">
    <location>
        <begin position="202"/>
        <end position="219"/>
    </location>
</feature>
<feature type="transmembrane region" description="Helical" evidence="8">
    <location>
        <begin position="31"/>
        <end position="52"/>
    </location>
</feature>
<dbReference type="STRING" id="84521.SAMN04487994_100532"/>
<dbReference type="Proteomes" id="UP000235682">
    <property type="component" value="Unassembled WGS sequence"/>
</dbReference>
<dbReference type="GO" id="GO:0016747">
    <property type="term" value="F:acyltransferase activity, transferring groups other than amino-acyl groups"/>
    <property type="evidence" value="ECO:0007669"/>
    <property type="project" value="InterPro"/>
</dbReference>
<feature type="transmembrane region" description="Helical" evidence="8">
    <location>
        <begin position="257"/>
        <end position="279"/>
    </location>
</feature>
<evidence type="ECO:0000256" key="7">
    <source>
        <dbReference type="ARBA" id="ARBA00023315"/>
    </source>
</evidence>
<keyword evidence="6 8" id="KW-0472">Membrane</keyword>
<evidence type="ECO:0000256" key="2">
    <source>
        <dbReference type="ARBA" id="ARBA00022475"/>
    </source>
</evidence>
<comment type="subcellular location">
    <subcellularLocation>
        <location evidence="1">Cell membrane</location>
        <topology evidence="1">Multi-pass membrane protein</topology>
    </subcellularLocation>
</comment>
<evidence type="ECO:0000256" key="4">
    <source>
        <dbReference type="ARBA" id="ARBA00022692"/>
    </source>
</evidence>
<protein>
    <submittedName>
        <fullName evidence="10">Acyltransferase</fullName>
    </submittedName>
</protein>
<dbReference type="InterPro" id="IPR050879">
    <property type="entry name" value="Acyltransferase_3"/>
</dbReference>
<keyword evidence="5 8" id="KW-1133">Transmembrane helix</keyword>
<feature type="transmembrane region" description="Helical" evidence="8">
    <location>
        <begin position="73"/>
        <end position="93"/>
    </location>
</feature>
<dbReference type="Pfam" id="PF01757">
    <property type="entry name" value="Acyl_transf_3"/>
    <property type="match status" value="1"/>
</dbReference>
<feature type="transmembrane region" description="Helical" evidence="8">
    <location>
        <begin position="7"/>
        <end position="25"/>
    </location>
</feature>
<feature type="domain" description="Acyltransferase 3" evidence="9">
    <location>
        <begin position="8"/>
        <end position="338"/>
    </location>
</feature>
<dbReference type="RefSeq" id="WP_092084233.1">
    <property type="nucleotide sequence ID" value="NZ_FNEL01000005.1"/>
</dbReference>
<evidence type="ECO:0000313" key="10">
    <source>
        <dbReference type="EMBL" id="PMC58461.1"/>
    </source>
</evidence>
<evidence type="ECO:0000313" key="11">
    <source>
        <dbReference type="Proteomes" id="UP000235682"/>
    </source>
</evidence>
<reference evidence="10 11" key="1">
    <citation type="submission" date="2017-09" db="EMBL/GenBank/DDBJ databases">
        <title>Bacterial strain isolated from the female urinary microbiota.</title>
        <authorList>
            <person name="Thomas-White K."/>
            <person name="Kumar N."/>
            <person name="Forster S."/>
            <person name="Putonti C."/>
            <person name="Lawley T."/>
            <person name="Wolfe A.J."/>
        </authorList>
    </citation>
    <scope>NUCLEOTIDE SEQUENCE [LARGE SCALE GENOMIC DNA]</scope>
    <source>
        <strain evidence="10 11">UMB0852</strain>
    </source>
</reference>
<keyword evidence="4 8" id="KW-0812">Transmembrane</keyword>
<feature type="transmembrane region" description="Helical" evidence="8">
    <location>
        <begin position="231"/>
        <end position="251"/>
    </location>
</feature>
<dbReference type="PANTHER" id="PTHR23028">
    <property type="entry name" value="ACETYLTRANSFERASE"/>
    <property type="match status" value="1"/>
</dbReference>
<dbReference type="GO" id="GO:0005886">
    <property type="term" value="C:plasma membrane"/>
    <property type="evidence" value="ECO:0007669"/>
    <property type="project" value="UniProtKB-SubCell"/>
</dbReference>
<sequence>MKQRLRVFDGLKGISILLIISYYFFQHIMPGGYLAVNTFLAIGGFFNIRHFYRKELTEQPYKVGQFYRQRIERIFFPLLAMIITVGTYILLFARDYLFNLRNMALSSLVFLNNYYQIMNEQSYFIQAANPSPFVHLWYISLFVQLMLLTPLLTAGLYRWHKRPTVAAGFMLLLGFVSAVLIGYLYQPGADPTRLYYSIDTRAFAYFFGGALGFLLPIQLKPAPLSKKARWIFDGLSLVFIALLFAMAKYMYGTQPVAYRFGMQLFTILSLGLMVTALHPQTWMNRLIGSRVFSFFGKRSLSYYLWFYPVHLLMPENIGWLNQNLLINLLVQFIIIMILAEVSYRLFENHQMDLPIGQSFNWQKTKYQINYLLQHPGQLKGIKAVAVTYTLFFVLGSLSILAAPEQRNETAKEIEETIAKNQEVVKDSQEKSDEVNRVINNIEGLGRKELLYANALDVSFIGDSVFLSAADKLKEVFPQGIIEANVGQQLYNSGVLVSSMKQMELLKPTVVVYLGNNGTYTRAQLDDFIELIGSDHRIYFLTSPINRPWITDANKQLQSASERYDNVNLLDWASVAKDHPEWFVEDEVHPSTQGALEMAKFIANELYKLR</sequence>
<keyword evidence="11" id="KW-1185">Reference proteome</keyword>
<dbReference type="PANTHER" id="PTHR23028:SF53">
    <property type="entry name" value="ACYL_TRANSF_3 DOMAIN-CONTAINING PROTEIN"/>
    <property type="match status" value="1"/>
</dbReference>
<dbReference type="EMBL" id="PNHE01000013">
    <property type="protein sequence ID" value="PMC58461.1"/>
    <property type="molecule type" value="Genomic_DNA"/>
</dbReference>
<comment type="caution">
    <text evidence="10">The sequence shown here is derived from an EMBL/GenBank/DDBJ whole genome shotgun (WGS) entry which is preliminary data.</text>
</comment>
<feature type="transmembrane region" description="Helical" evidence="8">
    <location>
        <begin position="136"/>
        <end position="157"/>
    </location>
</feature>
<evidence type="ECO:0000256" key="3">
    <source>
        <dbReference type="ARBA" id="ARBA00022679"/>
    </source>
</evidence>
<proteinExistence type="predicted"/>
<dbReference type="InterPro" id="IPR002656">
    <property type="entry name" value="Acyl_transf_3_dom"/>
</dbReference>
<accession>A0A1G8JJ73</accession>
<keyword evidence="2" id="KW-1003">Cell membrane</keyword>
<dbReference type="Gene3D" id="3.40.50.1110">
    <property type="entry name" value="SGNH hydrolase"/>
    <property type="match status" value="1"/>
</dbReference>
<dbReference type="SUPFAM" id="SSF52266">
    <property type="entry name" value="SGNH hydrolase"/>
    <property type="match status" value="1"/>
</dbReference>
<dbReference type="GO" id="GO:0009103">
    <property type="term" value="P:lipopolysaccharide biosynthetic process"/>
    <property type="evidence" value="ECO:0007669"/>
    <property type="project" value="TreeGrafter"/>
</dbReference>
<keyword evidence="3 10" id="KW-0808">Transferase</keyword>
<gene>
    <name evidence="10" type="ORF">CJ205_04140</name>
</gene>
<feature type="transmembrane region" description="Helical" evidence="8">
    <location>
        <begin position="383"/>
        <end position="402"/>
    </location>
</feature>
<feature type="transmembrane region" description="Helical" evidence="8">
    <location>
        <begin position="325"/>
        <end position="346"/>
    </location>
</feature>
<keyword evidence="7 10" id="KW-0012">Acyltransferase</keyword>
<feature type="transmembrane region" description="Helical" evidence="8">
    <location>
        <begin position="164"/>
        <end position="186"/>
    </location>
</feature>
<evidence type="ECO:0000256" key="5">
    <source>
        <dbReference type="ARBA" id="ARBA00022989"/>
    </source>
</evidence>
<dbReference type="AlphaFoldDB" id="A0A1G8JJ73"/>
<evidence type="ECO:0000256" key="6">
    <source>
        <dbReference type="ARBA" id="ARBA00023136"/>
    </source>
</evidence>
<evidence type="ECO:0000256" key="8">
    <source>
        <dbReference type="SAM" id="Phobius"/>
    </source>
</evidence>
<dbReference type="InterPro" id="IPR036514">
    <property type="entry name" value="SGNH_hydro_sf"/>
</dbReference>
<name>A0A1G8JJ73_9LACT</name>
<organism evidence="10 11">
    <name type="scientific">Dolosicoccus paucivorans</name>
    <dbReference type="NCBI Taxonomy" id="84521"/>
    <lineage>
        <taxon>Bacteria</taxon>
        <taxon>Bacillati</taxon>
        <taxon>Bacillota</taxon>
        <taxon>Bacilli</taxon>
        <taxon>Lactobacillales</taxon>
        <taxon>Aerococcaceae</taxon>
        <taxon>Dolosicoccus</taxon>
    </lineage>
</organism>
<evidence type="ECO:0000256" key="1">
    <source>
        <dbReference type="ARBA" id="ARBA00004651"/>
    </source>
</evidence>